<dbReference type="InterPro" id="IPR000219">
    <property type="entry name" value="DH_dom"/>
</dbReference>
<evidence type="ECO:0000259" key="7">
    <source>
        <dbReference type="PROSITE" id="PS50031"/>
    </source>
</evidence>
<dbReference type="GO" id="GO:0060090">
    <property type="term" value="F:molecular adaptor activity"/>
    <property type="evidence" value="ECO:0007669"/>
    <property type="project" value="TreeGrafter"/>
</dbReference>
<dbReference type="PROSITE" id="PS50002">
    <property type="entry name" value="SH3"/>
    <property type="match status" value="5"/>
</dbReference>
<dbReference type="Pfam" id="PF12763">
    <property type="entry name" value="EH"/>
    <property type="match status" value="2"/>
</dbReference>
<feature type="compositionally biased region" description="Polar residues" evidence="4">
    <location>
        <begin position="575"/>
        <end position="610"/>
    </location>
</feature>
<proteinExistence type="predicted"/>
<dbReference type="Pfam" id="PF00018">
    <property type="entry name" value="SH3_1"/>
    <property type="match status" value="1"/>
</dbReference>
<dbReference type="InterPro" id="IPR018247">
    <property type="entry name" value="EF_Hand_1_Ca_BS"/>
</dbReference>
<dbReference type="Pfam" id="PF14604">
    <property type="entry name" value="SH3_9"/>
    <property type="match status" value="3"/>
</dbReference>
<dbReference type="GO" id="GO:0005509">
    <property type="term" value="F:calcium ion binding"/>
    <property type="evidence" value="ECO:0007669"/>
    <property type="project" value="InterPro"/>
</dbReference>
<dbReference type="PROSITE" id="PS50222">
    <property type="entry name" value="EF_HAND_2"/>
    <property type="match status" value="2"/>
</dbReference>
<dbReference type="InterPro" id="IPR002048">
    <property type="entry name" value="EF_hand_dom"/>
</dbReference>
<dbReference type="InterPro" id="IPR011993">
    <property type="entry name" value="PH-like_dom_sf"/>
</dbReference>
<dbReference type="SUPFAM" id="SSF48065">
    <property type="entry name" value="DBL homology domain (DH-domain)"/>
    <property type="match status" value="1"/>
</dbReference>
<dbReference type="Gene3D" id="1.10.238.10">
    <property type="entry name" value="EF-hand"/>
    <property type="match status" value="2"/>
</dbReference>
<evidence type="ECO:0000259" key="5">
    <source>
        <dbReference type="PROSITE" id="PS50002"/>
    </source>
</evidence>
<dbReference type="PRINTS" id="PR00452">
    <property type="entry name" value="SH3DOMAIN"/>
</dbReference>
<dbReference type="SUPFAM" id="SSF50044">
    <property type="entry name" value="SH3-domain"/>
    <property type="match status" value="5"/>
</dbReference>
<evidence type="ECO:0000313" key="10">
    <source>
        <dbReference type="WBParaSite" id="MBELARI_LOCUS5684"/>
    </source>
</evidence>
<dbReference type="InterPro" id="IPR036028">
    <property type="entry name" value="SH3-like_dom_sf"/>
</dbReference>
<dbReference type="WBParaSite" id="MBELARI_LOCUS5684">
    <property type="protein sequence ID" value="MBELARI_LOCUS5684"/>
    <property type="gene ID" value="MBELARI_LOCUS5684"/>
</dbReference>
<organism evidence="9 10">
    <name type="scientific">Mesorhabditis belari</name>
    <dbReference type="NCBI Taxonomy" id="2138241"/>
    <lineage>
        <taxon>Eukaryota</taxon>
        <taxon>Metazoa</taxon>
        <taxon>Ecdysozoa</taxon>
        <taxon>Nematoda</taxon>
        <taxon>Chromadorea</taxon>
        <taxon>Rhabditida</taxon>
        <taxon>Rhabditina</taxon>
        <taxon>Rhabditomorpha</taxon>
        <taxon>Rhabditoidea</taxon>
        <taxon>Rhabditidae</taxon>
        <taxon>Mesorhabditinae</taxon>
        <taxon>Mesorhabditis</taxon>
    </lineage>
</organism>
<dbReference type="Gene3D" id="2.30.30.40">
    <property type="entry name" value="SH3 Domains"/>
    <property type="match status" value="5"/>
</dbReference>
<dbReference type="CDD" id="cd00160">
    <property type="entry name" value="RhoGEF"/>
    <property type="match status" value="1"/>
</dbReference>
<feature type="domain" description="EH" evidence="7">
    <location>
        <begin position="10"/>
        <end position="99"/>
    </location>
</feature>
<dbReference type="InterPro" id="IPR011992">
    <property type="entry name" value="EF-hand-dom_pair"/>
</dbReference>
<dbReference type="SUPFAM" id="SSF47473">
    <property type="entry name" value="EF-hand"/>
    <property type="match status" value="2"/>
</dbReference>
<dbReference type="CDD" id="cd11837">
    <property type="entry name" value="SH3_Intersectin_2"/>
    <property type="match status" value="1"/>
</dbReference>
<dbReference type="Pfam" id="PF00621">
    <property type="entry name" value="RhoGEF"/>
    <property type="match status" value="1"/>
</dbReference>
<dbReference type="PANTHER" id="PTHR11216">
    <property type="entry name" value="EH DOMAIN"/>
    <property type="match status" value="1"/>
</dbReference>
<keyword evidence="2" id="KW-0106">Calcium</keyword>
<keyword evidence="1 3" id="KW-0728">SH3 domain</keyword>
<dbReference type="PROSITE" id="PS50031">
    <property type="entry name" value="EH"/>
    <property type="match status" value="2"/>
</dbReference>
<dbReference type="CDD" id="cd00174">
    <property type="entry name" value="SH3"/>
    <property type="match status" value="2"/>
</dbReference>
<feature type="region of interest" description="Disordered" evidence="4">
    <location>
        <begin position="560"/>
        <end position="611"/>
    </location>
</feature>
<dbReference type="InterPro" id="IPR001849">
    <property type="entry name" value="PH_domain"/>
</dbReference>
<dbReference type="GO" id="GO:0042734">
    <property type="term" value="C:presynaptic membrane"/>
    <property type="evidence" value="ECO:0007669"/>
    <property type="project" value="TreeGrafter"/>
</dbReference>
<dbReference type="GO" id="GO:0005085">
    <property type="term" value="F:guanyl-nucleotide exchange factor activity"/>
    <property type="evidence" value="ECO:0007669"/>
    <property type="project" value="InterPro"/>
</dbReference>
<dbReference type="Pfam" id="PF07653">
    <property type="entry name" value="SH3_2"/>
    <property type="match status" value="1"/>
</dbReference>
<dbReference type="SMART" id="SM00054">
    <property type="entry name" value="EFh"/>
    <property type="match status" value="2"/>
</dbReference>
<dbReference type="PROSITE" id="PS50010">
    <property type="entry name" value="DH_2"/>
    <property type="match status" value="1"/>
</dbReference>
<feature type="domain" description="DH" evidence="6">
    <location>
        <begin position="1099"/>
        <end position="1272"/>
    </location>
</feature>
<reference evidence="10" key="1">
    <citation type="submission" date="2024-02" db="UniProtKB">
        <authorList>
            <consortium name="WormBaseParasite"/>
        </authorList>
    </citation>
    <scope>IDENTIFICATION</scope>
</reference>
<dbReference type="CDD" id="cd00052">
    <property type="entry name" value="EH"/>
    <property type="match status" value="2"/>
</dbReference>
<evidence type="ECO:0000256" key="1">
    <source>
        <dbReference type="ARBA" id="ARBA00022443"/>
    </source>
</evidence>
<feature type="compositionally biased region" description="Low complexity" evidence="4">
    <location>
        <begin position="563"/>
        <end position="574"/>
    </location>
</feature>
<feature type="domain" description="SH3" evidence="5">
    <location>
        <begin position="873"/>
        <end position="931"/>
    </location>
</feature>
<feature type="region of interest" description="Disordered" evidence="4">
    <location>
        <begin position="308"/>
        <end position="360"/>
    </location>
</feature>
<feature type="domain" description="EH" evidence="7">
    <location>
        <begin position="155"/>
        <end position="238"/>
    </location>
</feature>
<feature type="domain" description="SH3" evidence="5">
    <location>
        <begin position="941"/>
        <end position="1004"/>
    </location>
</feature>
<dbReference type="PROSITE" id="PS00018">
    <property type="entry name" value="EF_HAND_1"/>
    <property type="match status" value="2"/>
</dbReference>
<feature type="domain" description="SH3" evidence="5">
    <location>
        <begin position="607"/>
        <end position="668"/>
    </location>
</feature>
<keyword evidence="9" id="KW-1185">Reference proteome</keyword>
<dbReference type="GO" id="GO:0150007">
    <property type="term" value="P:clathrin-dependent synaptic vesicle endocytosis"/>
    <property type="evidence" value="ECO:0007669"/>
    <property type="project" value="TreeGrafter"/>
</dbReference>
<evidence type="ECO:0000256" key="3">
    <source>
        <dbReference type="PROSITE-ProRule" id="PRU00192"/>
    </source>
</evidence>
<dbReference type="Gene3D" id="2.30.29.30">
    <property type="entry name" value="Pleckstrin-homology domain (PH domain)/Phosphotyrosine-binding domain (PTB)"/>
    <property type="match status" value="1"/>
</dbReference>
<evidence type="ECO:0008006" key="11">
    <source>
        <dbReference type="Google" id="ProtNLM"/>
    </source>
</evidence>
<dbReference type="GO" id="GO:0097708">
    <property type="term" value="C:intracellular vesicle"/>
    <property type="evidence" value="ECO:0007669"/>
    <property type="project" value="TreeGrafter"/>
</dbReference>
<dbReference type="Pfam" id="PF16652">
    <property type="entry name" value="PH_13"/>
    <property type="match status" value="1"/>
</dbReference>
<dbReference type="InterPro" id="IPR001452">
    <property type="entry name" value="SH3_domain"/>
</dbReference>
<dbReference type="InterPro" id="IPR035899">
    <property type="entry name" value="DBL_dom_sf"/>
</dbReference>
<dbReference type="InterPro" id="IPR000261">
    <property type="entry name" value="EH_dom"/>
</dbReference>
<name>A0AAF3FF71_9BILA</name>
<protein>
    <recommendedName>
        <fullName evidence="11">Intersectin-1</fullName>
    </recommendedName>
</protein>
<dbReference type="Proteomes" id="UP000887575">
    <property type="component" value="Unassembled WGS sequence"/>
</dbReference>
<dbReference type="GO" id="GO:0005737">
    <property type="term" value="C:cytoplasm"/>
    <property type="evidence" value="ECO:0007669"/>
    <property type="project" value="TreeGrafter"/>
</dbReference>
<evidence type="ECO:0000256" key="2">
    <source>
        <dbReference type="ARBA" id="ARBA00022837"/>
    </source>
</evidence>
<evidence type="ECO:0000313" key="9">
    <source>
        <dbReference type="Proteomes" id="UP000887575"/>
    </source>
</evidence>
<evidence type="ECO:0000256" key="4">
    <source>
        <dbReference type="SAM" id="MobiDB-lite"/>
    </source>
</evidence>
<feature type="domain" description="SH3" evidence="5">
    <location>
        <begin position="1009"/>
        <end position="1071"/>
    </location>
</feature>
<dbReference type="SUPFAM" id="SSF50729">
    <property type="entry name" value="PH domain-like"/>
    <property type="match status" value="1"/>
</dbReference>
<dbReference type="SMART" id="SM00326">
    <property type="entry name" value="SH3"/>
    <property type="match status" value="5"/>
</dbReference>
<dbReference type="SMART" id="SM00027">
    <property type="entry name" value="EH"/>
    <property type="match status" value="2"/>
</dbReference>
<sequence>MNSPWEISPDEHAVSRVQFIAAGPQNGKLTATQAREVLLKSGLPQNILAQIWALSDLDKDGHLDEREFSIAIKLTRTALAGFPLPPQLPQTMLQISPASSMPVMPPPMRPPPMPPMSQFNTAPPAVMQNVLRTGFSTGPWKTGRDCGNWVVPHQKKLHFAQQFNQLDKERVGWLSGNVARNVMGQSGLPMPTLAHIWNLSDVNKDGRLNVDEFCIAIHLIEMHKEGYALPDTTPHDLVLLCGGDRAQTESPHLEPGAPPPQKVTTPRTFEDKRKDNYDKGQAELERRRQILQEEEDRRRADIAKKEREEFERRERERMEKERRAEEMRRAEEERMRALEEQRMEEEKKREAERETQRKAQEKIRMAEMEKVRIKEMQSAKEREAEQTAQRQQRQKTLGFQLQALDEKTTDMNENITEARKKIEEITKEIEGMRGERDEKMKRIQQLHTQHQQMAVKSQELAHALLQLQSANRETTTQLDEIDRTQTRAAETRVLVGKLKEEVEEVRERTETQTALLAKKEETLEQQRPDFEAFKADYTEALRLLTKLQIEARQKVEEKRRLAQQQGFQSKQPSQESFSNVQNPFQHTETTSLTHGTSNQLPSTASSTGTSKYRAKYEFQGRTEDELSFSEGDVILVFEGHASEPGWLAGQIKDRVGWFPAAFADPLAPINPTITQPIQSASEVATSPSLERIAEEEPVETVASILQKTNLVSTMGAPVSSSAHVICVCTAQFAWRARNEEDLSFSKGDQIEVIEQQEMKWKGKKVDGSVGWFPKSYVKIDKASSAQTNGNIQALPPAYDTPPGDIPPSISQQAIKQQQSITSPPPPIYDAPPGDFSAAVIPAYDTPPGGDVITSTSQHSLAEAAWKAPSNDQPNGEWFVAVFDFDAVEDGDLALKTGDRILVIQQQEQWWRGISQGREGVFPANYVQKAEATNGQSASSFHGTERAKAIVEFTASAPNQLALRPGDIITVRQKSEQGWWEGETVRNGTIHAGWFPGNYVQVEEQTVLSPSGDLAVAQFDYEATQHDELSFKAGDKIFVTSKHDVEWWAGHLQESPSRSGLFPSAYVQMHVGGPLQNTEQDQRPNIISSASSHHPHKSQKLIQLTQELLISEEKYLHDLETASRIFIRPLSKVISPTEIEVLSMNWDQLVKLSKGITQRLKQGQTPGSALLSEIEGLQQFIGFCSKQQVAVDVLEKLLKDSSIQRIYSTCCQNPAARGMSLHTLFLVPLGRITRYPLLIEKMIEASAPDSSDIASLDMALSVTKSILEEINRSINESDTMCFLGWCQSHLRVSIQPPLEFAAPTRFLGSRRVLHSGVLWKARSGKVLISILFNDFLLLATPNEPIHDPSTFKLSHQSDIHLTTYRQPFLLNQIIVTKDEIDTNFTLHNDTYKEECKLKAASGNACRLWLSHLGPAIETAHQRAKPRTSSTTRPPIGRLLVEVVAVESGGVKTLNPHSLLTIRLGLHDSIECFQVDPSRAEIKQSTQFTFTETGGMLRVALLEPRVFSPDVPLYDEMAIPLPQLIADCSQHRGPIRKTIQLFQGSNGTNSTKKQKAIIQMKFVVHIYESAL</sequence>
<accession>A0AAF3FF71</accession>
<feature type="compositionally biased region" description="Basic and acidic residues" evidence="4">
    <location>
        <begin position="268"/>
        <end position="289"/>
    </location>
</feature>
<feature type="region of interest" description="Disordered" evidence="4">
    <location>
        <begin position="246"/>
        <end position="289"/>
    </location>
</feature>
<dbReference type="PANTHER" id="PTHR11216:SF170">
    <property type="entry name" value="DYNAMIN ASSOCIATED PROTEIN 160, ISOFORM D"/>
    <property type="match status" value="1"/>
</dbReference>
<dbReference type="SMART" id="SM00325">
    <property type="entry name" value="RhoGEF"/>
    <property type="match status" value="1"/>
</dbReference>
<dbReference type="Gene3D" id="1.20.900.10">
    <property type="entry name" value="Dbl homology (DH) domain"/>
    <property type="match status" value="1"/>
</dbReference>
<feature type="domain" description="SH3" evidence="5">
    <location>
        <begin position="723"/>
        <end position="782"/>
    </location>
</feature>
<evidence type="ECO:0000259" key="6">
    <source>
        <dbReference type="PROSITE" id="PS50010"/>
    </source>
</evidence>
<feature type="domain" description="EF-hand" evidence="8">
    <location>
        <begin position="188"/>
        <end position="223"/>
    </location>
</feature>
<evidence type="ECO:0000259" key="8">
    <source>
        <dbReference type="PROSITE" id="PS50222"/>
    </source>
</evidence>
<feature type="domain" description="EF-hand" evidence="8">
    <location>
        <begin position="43"/>
        <end position="78"/>
    </location>
</feature>